<protein>
    <submittedName>
        <fullName evidence="1">Uncharacterized protein</fullName>
    </submittedName>
</protein>
<sequence>MLFINSRGKLFEIEGKHLSEYSKDEYYILFDSIQIKNDVTELVVEVSREMDDLRYVEEEFNEEEDYLDEYSFFIQGKEIIRITDKFVVENPGYFK</sequence>
<reference evidence="1 2" key="1">
    <citation type="submission" date="2016-12" db="EMBL/GenBank/DDBJ databases">
        <title>Trade-off between light-utilization and light-protection in marine flavobacteria.</title>
        <authorList>
            <person name="Kumagai Y."/>
            <person name="Yoshizawa S."/>
            <person name="Kogure K."/>
            <person name="Iwasaki W."/>
        </authorList>
    </citation>
    <scope>NUCLEOTIDE SEQUENCE [LARGE SCALE GENOMIC DNA]</scope>
    <source>
        <strain evidence="1 2">NBRC 108759</strain>
    </source>
</reference>
<proteinExistence type="predicted"/>
<accession>A0A2S7WRV2</accession>
<dbReference type="AlphaFoldDB" id="A0A2S7WRV2"/>
<evidence type="ECO:0000313" key="1">
    <source>
        <dbReference type="EMBL" id="PQJ80314.1"/>
    </source>
</evidence>
<dbReference type="EMBL" id="MSCN01000001">
    <property type="protein sequence ID" value="PQJ80314.1"/>
    <property type="molecule type" value="Genomic_DNA"/>
</dbReference>
<gene>
    <name evidence="1" type="ORF">BTO18_14520</name>
</gene>
<organism evidence="1 2">
    <name type="scientific">Polaribacter porphyrae</name>
    <dbReference type="NCBI Taxonomy" id="1137780"/>
    <lineage>
        <taxon>Bacteria</taxon>
        <taxon>Pseudomonadati</taxon>
        <taxon>Bacteroidota</taxon>
        <taxon>Flavobacteriia</taxon>
        <taxon>Flavobacteriales</taxon>
        <taxon>Flavobacteriaceae</taxon>
    </lineage>
</organism>
<dbReference type="Proteomes" id="UP000238882">
    <property type="component" value="Unassembled WGS sequence"/>
</dbReference>
<comment type="caution">
    <text evidence="1">The sequence shown here is derived from an EMBL/GenBank/DDBJ whole genome shotgun (WGS) entry which is preliminary data.</text>
</comment>
<keyword evidence="2" id="KW-1185">Reference proteome</keyword>
<evidence type="ECO:0000313" key="2">
    <source>
        <dbReference type="Proteomes" id="UP000238882"/>
    </source>
</evidence>
<name>A0A2S7WRV2_9FLAO</name>